<dbReference type="AlphaFoldDB" id="A0A1F6U090"/>
<dbReference type="InterPro" id="IPR028082">
    <property type="entry name" value="Peripla_BP_I"/>
</dbReference>
<evidence type="ECO:0000259" key="6">
    <source>
        <dbReference type="Pfam" id="PF13458"/>
    </source>
</evidence>
<dbReference type="Proteomes" id="UP000179037">
    <property type="component" value="Unassembled WGS sequence"/>
</dbReference>
<dbReference type="Gene3D" id="3.40.50.2300">
    <property type="match status" value="2"/>
</dbReference>
<evidence type="ECO:0000313" key="7">
    <source>
        <dbReference type="EMBL" id="OGI50786.1"/>
    </source>
</evidence>
<keyword evidence="3 5" id="KW-0732">Signal</keyword>
<dbReference type="PANTHER" id="PTHR47151">
    <property type="entry name" value="LEU/ILE/VAL-BINDING ABC TRANSPORTER SUBUNIT"/>
    <property type="match status" value="1"/>
</dbReference>
<comment type="similarity">
    <text evidence="1">Belongs to the leucine-binding protein family.</text>
</comment>
<dbReference type="InterPro" id="IPR000709">
    <property type="entry name" value="Leu_Ile_Val-bd"/>
</dbReference>
<reference evidence="7 8" key="1">
    <citation type="journal article" date="2016" name="Nat. Commun.">
        <title>Thousands of microbial genomes shed light on interconnected biogeochemical processes in an aquifer system.</title>
        <authorList>
            <person name="Anantharaman K."/>
            <person name="Brown C.T."/>
            <person name="Hug L.A."/>
            <person name="Sharon I."/>
            <person name="Castelle C.J."/>
            <person name="Probst A.J."/>
            <person name="Thomas B.C."/>
            <person name="Singh A."/>
            <person name="Wilkins M.J."/>
            <person name="Karaoz U."/>
            <person name="Brodie E.L."/>
            <person name="Williams K.H."/>
            <person name="Hubbard S.S."/>
            <person name="Banfield J.F."/>
        </authorList>
    </citation>
    <scope>NUCLEOTIDE SEQUENCE [LARGE SCALE GENOMIC DNA]</scope>
</reference>
<keyword evidence="4" id="KW-0029">Amino-acid transport</keyword>
<dbReference type="PANTHER" id="PTHR47151:SF2">
    <property type="entry name" value="AMINO ACID BINDING PROTEIN"/>
    <property type="match status" value="1"/>
</dbReference>
<comment type="caution">
    <text evidence="7">The sequence shown here is derived from an EMBL/GenBank/DDBJ whole genome shotgun (WGS) entry which is preliminary data.</text>
</comment>
<proteinExistence type="inferred from homology"/>
<accession>A0A1F6U090</accession>
<feature type="chain" id="PRO_5009526922" evidence="5">
    <location>
        <begin position="20"/>
        <end position="389"/>
    </location>
</feature>
<dbReference type="PROSITE" id="PS51257">
    <property type="entry name" value="PROKAR_LIPOPROTEIN"/>
    <property type="match status" value="1"/>
</dbReference>
<feature type="domain" description="Leucine-binding protein" evidence="6">
    <location>
        <begin position="34"/>
        <end position="374"/>
    </location>
</feature>
<dbReference type="InterPro" id="IPR028081">
    <property type="entry name" value="Leu-bd"/>
</dbReference>
<keyword evidence="2" id="KW-0813">Transport</keyword>
<protein>
    <submittedName>
        <fullName evidence="7">Branched chain amino acid ABC transporter substrate-binding protein</fullName>
    </submittedName>
</protein>
<evidence type="ECO:0000256" key="1">
    <source>
        <dbReference type="ARBA" id="ARBA00010062"/>
    </source>
</evidence>
<feature type="signal peptide" evidence="5">
    <location>
        <begin position="1"/>
        <end position="19"/>
    </location>
</feature>
<dbReference type="Pfam" id="PF13458">
    <property type="entry name" value="Peripla_BP_6"/>
    <property type="match status" value="1"/>
</dbReference>
<name>A0A1F6U090_9PROT</name>
<evidence type="ECO:0000313" key="8">
    <source>
        <dbReference type="Proteomes" id="UP000179037"/>
    </source>
</evidence>
<organism evidence="7 8">
    <name type="scientific">Candidatus Muproteobacteria bacterium RIFCSPLOWO2_01_FULL_60_18</name>
    <dbReference type="NCBI Taxonomy" id="1817768"/>
    <lineage>
        <taxon>Bacteria</taxon>
        <taxon>Pseudomonadati</taxon>
        <taxon>Pseudomonadota</taxon>
        <taxon>Candidatus Muproteobacteria</taxon>
    </lineage>
</organism>
<sequence>MTKWAVWAFTIALSLSACGQKEEAATGTTTGEVTVRIGQVSPLTGPQAHLGKDNDNGARLALDEINATGVTLGGKKVKFVLVSEDDQADPRIATIVADKLIDRRVAGVIGHLNSGTSIPASKRYHEAGIPQISPSATAIAYTAQGFNTTYRVMTNDLQQGRVLGEYAVKKLGTQRIAIIDDRTAYGQGLADEVEKAAKAAGGTIVAREFTTDRSTDFLAILTSIKARKPDLVFYGGMDAQGAPMVKQLHSLGIKAKFLGGDGVQTFEFLKLAAVDAEGVTASSPGLPLDSMPGGKEFREKFTAKYGVIQNYAPYAYDAAMTLVEAMKKADSAEPAKYLAELPRIQRAGVTGPIGFDERGDIRGGAITLYQVKNGKWEVLETVMGGAGQK</sequence>
<evidence type="ECO:0000256" key="3">
    <source>
        <dbReference type="ARBA" id="ARBA00022729"/>
    </source>
</evidence>
<evidence type="ECO:0000256" key="4">
    <source>
        <dbReference type="ARBA" id="ARBA00022970"/>
    </source>
</evidence>
<dbReference type="CDD" id="cd06342">
    <property type="entry name" value="PBP1_ABC_LIVBP-like"/>
    <property type="match status" value="1"/>
</dbReference>
<dbReference type="STRING" id="1817768.A3A87_01145"/>
<gene>
    <name evidence="7" type="ORF">A3A87_01145</name>
</gene>
<dbReference type="GO" id="GO:0006865">
    <property type="term" value="P:amino acid transport"/>
    <property type="evidence" value="ECO:0007669"/>
    <property type="project" value="UniProtKB-KW"/>
</dbReference>
<dbReference type="SUPFAM" id="SSF53822">
    <property type="entry name" value="Periplasmic binding protein-like I"/>
    <property type="match status" value="1"/>
</dbReference>
<evidence type="ECO:0000256" key="5">
    <source>
        <dbReference type="SAM" id="SignalP"/>
    </source>
</evidence>
<dbReference type="EMBL" id="MFTC01000061">
    <property type="protein sequence ID" value="OGI50786.1"/>
    <property type="molecule type" value="Genomic_DNA"/>
</dbReference>
<evidence type="ECO:0000256" key="2">
    <source>
        <dbReference type="ARBA" id="ARBA00022448"/>
    </source>
</evidence>
<dbReference type="PRINTS" id="PR00337">
    <property type="entry name" value="LEUILEVALBP"/>
</dbReference>